<dbReference type="AlphaFoldDB" id="A0A8A0RLN5"/>
<evidence type="ECO:0000313" key="2">
    <source>
        <dbReference type="EMBL" id="QSQ08812.1"/>
    </source>
</evidence>
<dbReference type="Proteomes" id="UP000662904">
    <property type="component" value="Chromosome"/>
</dbReference>
<evidence type="ECO:0000313" key="3">
    <source>
        <dbReference type="Proteomes" id="UP000662904"/>
    </source>
</evidence>
<evidence type="ECO:0000256" key="1">
    <source>
        <dbReference type="SAM" id="MobiDB-lite"/>
    </source>
</evidence>
<reference evidence="2" key="1">
    <citation type="submission" date="2020-07" db="EMBL/GenBank/DDBJ databases">
        <title>Koleobacter methoxysyntrophicus gen. nov., sp. nov., a novel anaerobic bacterium isolated from deep subsurface oil field and proposal of Koleobacterales ord. nov. in the phylum Firmicutes.</title>
        <authorList>
            <person name="Sakamoto S."/>
            <person name="Tamaki H."/>
        </authorList>
    </citation>
    <scope>NUCLEOTIDE SEQUENCE</scope>
    <source>
        <strain evidence="2">NRmbB1</strain>
    </source>
</reference>
<dbReference type="KEGG" id="kme:H0A61_01157"/>
<name>A0A8A0RLN5_9FIRM</name>
<gene>
    <name evidence="2" type="ORF">H0A61_01157</name>
</gene>
<accession>A0A8A0RLN5</accession>
<proteinExistence type="predicted"/>
<protein>
    <submittedName>
        <fullName evidence="2">Uncharacterized protein</fullName>
    </submittedName>
</protein>
<feature type="compositionally biased region" description="Basic and acidic residues" evidence="1">
    <location>
        <begin position="89"/>
        <end position="100"/>
    </location>
</feature>
<dbReference type="RefSeq" id="WP_206709016.1">
    <property type="nucleotide sequence ID" value="NZ_CP059066.1"/>
</dbReference>
<keyword evidence="3" id="KW-1185">Reference proteome</keyword>
<dbReference type="Gene3D" id="3.40.630.10">
    <property type="entry name" value="Zn peptidases"/>
    <property type="match status" value="1"/>
</dbReference>
<sequence length="100" mass="11248">MIDLLNCLKEKVSSREISDLAGNLIKIPSYTGLENQEKEIAEFICSFFRSEGINAEMKEVLKGRPNVYATLKGQGNDLYSTSRGIRQNRRPEYGKDDSGT</sequence>
<organism evidence="2 3">
    <name type="scientific">Koleobacter methoxysyntrophicus</name>
    <dbReference type="NCBI Taxonomy" id="2751313"/>
    <lineage>
        <taxon>Bacteria</taxon>
        <taxon>Bacillati</taxon>
        <taxon>Bacillota</taxon>
        <taxon>Clostridia</taxon>
        <taxon>Koleobacterales</taxon>
        <taxon>Koleobacteraceae</taxon>
        <taxon>Koleobacter</taxon>
    </lineage>
</organism>
<dbReference type="EMBL" id="CP059066">
    <property type="protein sequence ID" value="QSQ08812.1"/>
    <property type="molecule type" value="Genomic_DNA"/>
</dbReference>
<feature type="region of interest" description="Disordered" evidence="1">
    <location>
        <begin position="72"/>
        <end position="100"/>
    </location>
</feature>
<dbReference type="SUPFAM" id="SSF53187">
    <property type="entry name" value="Zn-dependent exopeptidases"/>
    <property type="match status" value="1"/>
</dbReference>